<dbReference type="EMBL" id="SKFH01000053">
    <property type="protein sequence ID" value="TCZ65181.1"/>
    <property type="molecule type" value="Genomic_DNA"/>
</dbReference>
<keyword evidence="1" id="KW-0175">Coiled coil</keyword>
<dbReference type="Proteomes" id="UP000295164">
    <property type="component" value="Unassembled WGS sequence"/>
</dbReference>
<accession>A0A4R4DTD0</accession>
<dbReference type="AlphaFoldDB" id="A0A4R4DTD0"/>
<comment type="caution">
    <text evidence="2">The sequence shown here is derived from an EMBL/GenBank/DDBJ whole genome shotgun (WGS) entry which is preliminary data.</text>
</comment>
<name>A0A4R4DTD0_9BACT</name>
<evidence type="ECO:0000256" key="1">
    <source>
        <dbReference type="SAM" id="Coils"/>
    </source>
</evidence>
<proteinExistence type="predicted"/>
<gene>
    <name evidence="2" type="ORF">E0486_17680</name>
</gene>
<feature type="coiled-coil region" evidence="1">
    <location>
        <begin position="243"/>
        <end position="270"/>
    </location>
</feature>
<keyword evidence="3" id="KW-1185">Reference proteome</keyword>
<sequence>MGTAKEARLVGELKTIVSQLYLNIEMDYSIEEIYLMSGQFDKVVNVTFKHDSESQNLYGEHITGEFIYTPKERAELQRLVGAADVPSTDGYVKFHEILKYLPEEKRQLLRRTGIKASDIQQIIQRNTPGVNHFASTETRSLPKPIEIKVDFSDVDEDAMTISTYNMMLSSGFKLTPDEADQLHAAMLKQHGDSLHPEKYHDLFIDKETGKVKESIRFHVLERKYYSNQGLTEEENKEFMEIWDRRLEKRMEQASKELERATENVKDLYKNNPKVLRIIPILVSRFREERLAHSRFPVWWDFERFLHIYLRHVNETQVGERFEQKTPFQYQLNEVKDLIKNVLDKLEKEIDAHFMANPNKDFKRQGSMSVYHDGDYYTLHIAPDGRLMTFYKSTNNGEVDN</sequence>
<protein>
    <submittedName>
        <fullName evidence="2">Uncharacterized protein</fullName>
    </submittedName>
</protein>
<dbReference type="RefSeq" id="WP_131854250.1">
    <property type="nucleotide sequence ID" value="NZ_SKFH01000053.1"/>
</dbReference>
<evidence type="ECO:0000313" key="3">
    <source>
        <dbReference type="Proteomes" id="UP000295164"/>
    </source>
</evidence>
<dbReference type="OrthoDB" id="1394820at2"/>
<evidence type="ECO:0000313" key="2">
    <source>
        <dbReference type="EMBL" id="TCZ65181.1"/>
    </source>
</evidence>
<reference evidence="2 3" key="1">
    <citation type="submission" date="2019-03" db="EMBL/GenBank/DDBJ databases">
        <authorList>
            <person name="Kim M.K.M."/>
        </authorList>
    </citation>
    <scope>NUCLEOTIDE SEQUENCE [LARGE SCALE GENOMIC DNA]</scope>
    <source>
        <strain evidence="2 3">17J68-15</strain>
    </source>
</reference>
<organism evidence="2 3">
    <name type="scientific">Flaviaesturariibacter aridisoli</name>
    <dbReference type="NCBI Taxonomy" id="2545761"/>
    <lineage>
        <taxon>Bacteria</taxon>
        <taxon>Pseudomonadati</taxon>
        <taxon>Bacteroidota</taxon>
        <taxon>Chitinophagia</taxon>
        <taxon>Chitinophagales</taxon>
        <taxon>Chitinophagaceae</taxon>
        <taxon>Flaviaestuariibacter</taxon>
    </lineage>
</organism>